<evidence type="ECO:0000256" key="3">
    <source>
        <dbReference type="ARBA" id="ARBA00033409"/>
    </source>
</evidence>
<dbReference type="GO" id="GO:0006281">
    <property type="term" value="P:DNA repair"/>
    <property type="evidence" value="ECO:0007669"/>
    <property type="project" value="InterPro"/>
</dbReference>
<feature type="domain" description="DNA replication/recombination mediator RecO N-terminal" evidence="4">
    <location>
        <begin position="1"/>
        <end position="70"/>
    </location>
</feature>
<protein>
    <recommendedName>
        <fullName evidence="2">DNA repair protein RecO</fullName>
    </recommendedName>
    <alternativeName>
        <fullName evidence="3">Recombination protein O</fullName>
    </alternativeName>
</protein>
<dbReference type="Gene3D" id="1.20.1440.120">
    <property type="entry name" value="Recombination protein O, C-terminal domain"/>
    <property type="match status" value="1"/>
</dbReference>
<dbReference type="Pfam" id="PF11967">
    <property type="entry name" value="RecO_N"/>
    <property type="match status" value="1"/>
</dbReference>
<gene>
    <name evidence="5" type="ORF">METZ01_LOCUS69859</name>
</gene>
<feature type="non-terminal residue" evidence="5">
    <location>
        <position position="170"/>
    </location>
</feature>
<evidence type="ECO:0000259" key="4">
    <source>
        <dbReference type="Pfam" id="PF11967"/>
    </source>
</evidence>
<dbReference type="Pfam" id="PF02565">
    <property type="entry name" value="RecO_C"/>
    <property type="match status" value="1"/>
</dbReference>
<dbReference type="InterPro" id="IPR012340">
    <property type="entry name" value="NA-bd_OB-fold"/>
</dbReference>
<proteinExistence type="inferred from homology"/>
<evidence type="ECO:0000313" key="5">
    <source>
        <dbReference type="EMBL" id="SVA17005.1"/>
    </source>
</evidence>
<dbReference type="InterPro" id="IPR042242">
    <property type="entry name" value="RecO_C"/>
</dbReference>
<comment type="similarity">
    <text evidence="1">Belongs to the RecO family.</text>
</comment>
<organism evidence="5">
    <name type="scientific">marine metagenome</name>
    <dbReference type="NCBI Taxonomy" id="408172"/>
    <lineage>
        <taxon>unclassified sequences</taxon>
        <taxon>metagenomes</taxon>
        <taxon>ecological metagenomes</taxon>
    </lineage>
</organism>
<dbReference type="EMBL" id="UINC01004809">
    <property type="protein sequence ID" value="SVA17005.1"/>
    <property type="molecule type" value="Genomic_DNA"/>
</dbReference>
<dbReference type="Gene3D" id="2.40.50.140">
    <property type="entry name" value="Nucleic acid-binding proteins"/>
    <property type="match status" value="1"/>
</dbReference>
<accession>A0A381TLR1</accession>
<sequence>MQWQDQGIVLSTRKYKDNLLIMKVITENNGIYSGLIRVKKLEGGHGVNLAGNNLYIKWRARLSEHLGFFDTEMNKSRANEIMKNPIILFGVNTLCSHLNLYPEREPCTKLFKALDRLISETNDLFLWLISFVRYELIFLEMMGYGLDLKECAVTGDHDELAWVSPKSGRA</sequence>
<dbReference type="AlphaFoldDB" id="A0A381TLR1"/>
<dbReference type="GO" id="GO:0006310">
    <property type="term" value="P:DNA recombination"/>
    <property type="evidence" value="ECO:0007669"/>
    <property type="project" value="InterPro"/>
</dbReference>
<reference evidence="5" key="1">
    <citation type="submission" date="2018-05" db="EMBL/GenBank/DDBJ databases">
        <authorList>
            <person name="Lanie J.A."/>
            <person name="Ng W.-L."/>
            <person name="Kazmierczak K.M."/>
            <person name="Andrzejewski T.M."/>
            <person name="Davidsen T.M."/>
            <person name="Wayne K.J."/>
            <person name="Tettelin H."/>
            <person name="Glass J.I."/>
            <person name="Rusch D."/>
            <person name="Podicherti R."/>
            <person name="Tsui H.-C.T."/>
            <person name="Winkler M.E."/>
        </authorList>
    </citation>
    <scope>NUCLEOTIDE SEQUENCE</scope>
</reference>
<dbReference type="InterPro" id="IPR022572">
    <property type="entry name" value="DNA_rep/recomb_RecO_N"/>
</dbReference>
<dbReference type="InterPro" id="IPR003717">
    <property type="entry name" value="RecO"/>
</dbReference>
<evidence type="ECO:0000256" key="1">
    <source>
        <dbReference type="ARBA" id="ARBA00007452"/>
    </source>
</evidence>
<name>A0A381TLR1_9ZZZZ</name>
<dbReference type="NCBIfam" id="TIGR00613">
    <property type="entry name" value="reco"/>
    <property type="match status" value="1"/>
</dbReference>
<evidence type="ECO:0000256" key="2">
    <source>
        <dbReference type="ARBA" id="ARBA00021310"/>
    </source>
</evidence>